<protein>
    <submittedName>
        <fullName evidence="1">Uncharacterized protein</fullName>
    </submittedName>
</protein>
<reference evidence="1 2" key="1">
    <citation type="submission" date="2018-11" db="EMBL/GenBank/DDBJ databases">
        <title>Novel bacteria species description.</title>
        <authorList>
            <person name="Han J.-H."/>
        </authorList>
    </citation>
    <scope>NUCLEOTIDE SEQUENCE [LARGE SCALE GENOMIC DNA]</scope>
    <source>
        <strain evidence="1 2">KCTC23259</strain>
    </source>
</reference>
<dbReference type="Proteomes" id="UP001204144">
    <property type="component" value="Unassembled WGS sequence"/>
</dbReference>
<accession>A0AAE3KVE2</accession>
<dbReference type="AlphaFoldDB" id="A0AAE3KVE2"/>
<dbReference type="RefSeq" id="WP_255039764.1">
    <property type="nucleotide sequence ID" value="NZ_RJUF01000194.1"/>
</dbReference>
<sequence>MPTKKALRNLKALWSQRESNRAGVPAGCRTIGSIVFEYKLHKKSPQKSEGFVVPKGIESGCRTTISNV</sequence>
<comment type="caution">
    <text evidence="1">The sequence shown here is derived from an EMBL/GenBank/DDBJ whole genome shotgun (WGS) entry which is preliminary data.</text>
</comment>
<keyword evidence="2" id="KW-1185">Reference proteome</keyword>
<name>A0AAE3KVE2_9BACT</name>
<evidence type="ECO:0000313" key="2">
    <source>
        <dbReference type="Proteomes" id="UP001204144"/>
    </source>
</evidence>
<proteinExistence type="predicted"/>
<gene>
    <name evidence="1" type="ORF">EGI31_24235</name>
</gene>
<organism evidence="1 2">
    <name type="scientific">Lacihabitans soyangensis</name>
    <dbReference type="NCBI Taxonomy" id="869394"/>
    <lineage>
        <taxon>Bacteria</taxon>
        <taxon>Pseudomonadati</taxon>
        <taxon>Bacteroidota</taxon>
        <taxon>Cytophagia</taxon>
        <taxon>Cytophagales</taxon>
        <taxon>Leadbetterellaceae</taxon>
        <taxon>Lacihabitans</taxon>
    </lineage>
</organism>
<dbReference type="EMBL" id="RJUF01000194">
    <property type="protein sequence ID" value="MCP9766058.1"/>
    <property type="molecule type" value="Genomic_DNA"/>
</dbReference>
<evidence type="ECO:0000313" key="1">
    <source>
        <dbReference type="EMBL" id="MCP9766058.1"/>
    </source>
</evidence>